<feature type="compositionally biased region" description="Polar residues" evidence="1">
    <location>
        <begin position="88"/>
        <end position="98"/>
    </location>
</feature>
<evidence type="ECO:0000313" key="3">
    <source>
        <dbReference type="Proteomes" id="UP001163046"/>
    </source>
</evidence>
<feature type="region of interest" description="Disordered" evidence="1">
    <location>
        <begin position="422"/>
        <end position="446"/>
    </location>
</feature>
<feature type="compositionally biased region" description="Basic and acidic residues" evidence="1">
    <location>
        <begin position="113"/>
        <end position="129"/>
    </location>
</feature>
<protein>
    <submittedName>
        <fullName evidence="2">Uncharacterized protein</fullName>
    </submittedName>
</protein>
<keyword evidence="3" id="KW-1185">Reference proteome</keyword>
<dbReference type="Proteomes" id="UP001163046">
    <property type="component" value="Unassembled WGS sequence"/>
</dbReference>
<feature type="compositionally biased region" description="Basic and acidic residues" evidence="1">
    <location>
        <begin position="426"/>
        <end position="435"/>
    </location>
</feature>
<evidence type="ECO:0000256" key="1">
    <source>
        <dbReference type="SAM" id="MobiDB-lite"/>
    </source>
</evidence>
<organism evidence="2 3">
    <name type="scientific">Desmophyllum pertusum</name>
    <dbReference type="NCBI Taxonomy" id="174260"/>
    <lineage>
        <taxon>Eukaryota</taxon>
        <taxon>Metazoa</taxon>
        <taxon>Cnidaria</taxon>
        <taxon>Anthozoa</taxon>
        <taxon>Hexacorallia</taxon>
        <taxon>Scleractinia</taxon>
        <taxon>Caryophylliina</taxon>
        <taxon>Caryophylliidae</taxon>
        <taxon>Desmophyllum</taxon>
    </lineage>
</organism>
<feature type="compositionally biased region" description="Basic and acidic residues" evidence="1">
    <location>
        <begin position="23"/>
        <end position="53"/>
    </location>
</feature>
<dbReference type="AlphaFoldDB" id="A0A9W9Z4F3"/>
<feature type="region of interest" description="Disordered" evidence="1">
    <location>
        <begin position="1"/>
        <end position="172"/>
    </location>
</feature>
<feature type="region of interest" description="Disordered" evidence="1">
    <location>
        <begin position="214"/>
        <end position="233"/>
    </location>
</feature>
<proteinExistence type="predicted"/>
<comment type="caution">
    <text evidence="2">The sequence shown here is derived from an EMBL/GenBank/DDBJ whole genome shotgun (WGS) entry which is preliminary data.</text>
</comment>
<evidence type="ECO:0000313" key="2">
    <source>
        <dbReference type="EMBL" id="KAJ7373134.1"/>
    </source>
</evidence>
<name>A0A9W9Z4F3_9CNID</name>
<reference evidence="2" key="1">
    <citation type="submission" date="2023-01" db="EMBL/GenBank/DDBJ databases">
        <title>Genome assembly of the deep-sea coral Lophelia pertusa.</title>
        <authorList>
            <person name="Herrera S."/>
            <person name="Cordes E."/>
        </authorList>
    </citation>
    <scope>NUCLEOTIDE SEQUENCE</scope>
    <source>
        <strain evidence="2">USNM1676648</strain>
        <tissue evidence="2">Polyp</tissue>
    </source>
</reference>
<dbReference type="EMBL" id="MU826832">
    <property type="protein sequence ID" value="KAJ7373134.1"/>
    <property type="molecule type" value="Genomic_DNA"/>
</dbReference>
<feature type="compositionally biased region" description="Acidic residues" evidence="1">
    <location>
        <begin position="139"/>
        <end position="153"/>
    </location>
</feature>
<gene>
    <name evidence="2" type="ORF">OS493_014282</name>
</gene>
<accession>A0A9W9Z4F3</accession>
<sequence length="463" mass="50610">MDGAKEPSGGTMDGTKDPSGGKMDNERSKAVSTENIERRKEPPSGGLEGEKELPGGSMEDIKNTSIENIRSSWDIIEGTNGDEESERATSQEQFSTSGETKRGTFPSGVTYLERSRSDSDISAHVKQDLDESLISTESNLDENLDEDEIDASIETDKEKTADVSEVDGSNGERSMHTFRRVNTIPASLHKKAGVVRSQSLAVNQWQTTAKKALATDGDPDATPAVDGSTGTSKRGKVKHIISSFMSGPAFQPVTSTFPIHEHHLLPPGEKVLVVVSEKETSSIIAYTLSTNEYNERLHDIQRTLSDIKNGATREHLQSKSDFSKSMEGQTQLDLPCGSDKYIRVNSGSDSGEGYVHLDIVNPETGCGTGQDGDTASVISDKLEFMNNSQEFTTERESQSTHHATQHITNHGKLSKVVYSKVKHTAGQKDDTKKTENNTTQDNPVQDDINLVEFGFQRKDANRR</sequence>